<dbReference type="Gene3D" id="3.30.110.20">
    <property type="entry name" value="Alba-like domain"/>
    <property type="match status" value="1"/>
</dbReference>
<feature type="compositionally biased region" description="Basic residues" evidence="5">
    <location>
        <begin position="443"/>
        <end position="454"/>
    </location>
</feature>
<evidence type="ECO:0000256" key="1">
    <source>
        <dbReference type="ARBA" id="ARBA00004123"/>
    </source>
</evidence>
<dbReference type="PANTHER" id="PTHR13516">
    <property type="entry name" value="RIBONUCLEASE P SUBUNIT P25"/>
    <property type="match status" value="1"/>
</dbReference>
<dbReference type="EMBL" id="JH159155">
    <property type="protein sequence ID" value="EGZ15892.1"/>
    <property type="molecule type" value="Genomic_DNA"/>
</dbReference>
<feature type="coiled-coil region" evidence="4">
    <location>
        <begin position="93"/>
        <end position="148"/>
    </location>
</feature>
<keyword evidence="8" id="KW-1185">Reference proteome</keyword>
<organism evidence="7 8">
    <name type="scientific">Phytophthora sojae (strain P6497)</name>
    <name type="common">Soybean stem and root rot agent</name>
    <name type="synonym">Phytophthora megasperma f. sp. glycines</name>
    <dbReference type="NCBI Taxonomy" id="1094619"/>
    <lineage>
        <taxon>Eukaryota</taxon>
        <taxon>Sar</taxon>
        <taxon>Stramenopiles</taxon>
        <taxon>Oomycota</taxon>
        <taxon>Peronosporomycetes</taxon>
        <taxon>Peronosporales</taxon>
        <taxon>Peronosporaceae</taxon>
        <taxon>Phytophthora</taxon>
    </lineage>
</organism>
<feature type="compositionally biased region" description="Low complexity" evidence="5">
    <location>
        <begin position="371"/>
        <end position="386"/>
    </location>
</feature>
<dbReference type="Pfam" id="PF01918">
    <property type="entry name" value="Alba"/>
    <property type="match status" value="1"/>
</dbReference>
<keyword evidence="4" id="KW-0175">Coiled coil</keyword>
<dbReference type="Proteomes" id="UP000002640">
    <property type="component" value="Unassembled WGS sequence"/>
</dbReference>
<dbReference type="GO" id="GO:0003723">
    <property type="term" value="F:RNA binding"/>
    <property type="evidence" value="ECO:0007669"/>
    <property type="project" value="TreeGrafter"/>
</dbReference>
<feature type="domain" description="DNA/RNA-binding protein Alba-like" evidence="6">
    <location>
        <begin position="205"/>
        <end position="268"/>
    </location>
</feature>
<comment type="subcellular location">
    <subcellularLocation>
        <location evidence="1">Nucleus</location>
    </subcellularLocation>
</comment>
<feature type="coiled-coil region" evidence="4">
    <location>
        <begin position="6"/>
        <end position="40"/>
    </location>
</feature>
<evidence type="ECO:0000256" key="3">
    <source>
        <dbReference type="ARBA" id="ARBA00023242"/>
    </source>
</evidence>
<dbReference type="OMA" id="QHECASA"/>
<evidence type="ECO:0000259" key="6">
    <source>
        <dbReference type="Pfam" id="PF01918"/>
    </source>
</evidence>
<protein>
    <recommendedName>
        <fullName evidence="6">DNA/RNA-binding protein Alba-like domain-containing protein</fullName>
    </recommendedName>
</protein>
<dbReference type="InterPro" id="IPR002775">
    <property type="entry name" value="DNA/RNA-bd_Alba-like"/>
</dbReference>
<proteinExistence type="inferred from homology"/>
<evidence type="ECO:0000313" key="7">
    <source>
        <dbReference type="EMBL" id="EGZ15892.1"/>
    </source>
</evidence>
<dbReference type="RefSeq" id="XP_009529641.1">
    <property type="nucleotide sequence ID" value="XM_009531346.1"/>
</dbReference>
<dbReference type="STRING" id="1094619.G4ZQN5"/>
<accession>G4ZQN5</accession>
<dbReference type="InterPro" id="IPR036882">
    <property type="entry name" value="Alba-like_dom_sf"/>
</dbReference>
<feature type="compositionally biased region" description="Basic residues" evidence="5">
    <location>
        <begin position="387"/>
        <end position="397"/>
    </location>
</feature>
<dbReference type="AlphaFoldDB" id="G4ZQN5"/>
<feature type="region of interest" description="Disordered" evidence="5">
    <location>
        <begin position="303"/>
        <end position="483"/>
    </location>
</feature>
<dbReference type="SMR" id="G4ZQN5"/>
<dbReference type="InParanoid" id="G4ZQN5"/>
<evidence type="ECO:0000256" key="4">
    <source>
        <dbReference type="SAM" id="Coils"/>
    </source>
</evidence>
<evidence type="ECO:0000313" key="8">
    <source>
        <dbReference type="Proteomes" id="UP000002640"/>
    </source>
</evidence>
<keyword evidence="3" id="KW-0539">Nucleus</keyword>
<dbReference type="GO" id="GO:0005634">
    <property type="term" value="C:nucleus"/>
    <property type="evidence" value="ECO:0007669"/>
    <property type="project" value="UniProtKB-SubCell"/>
</dbReference>
<reference evidence="7 8" key="1">
    <citation type="journal article" date="2006" name="Science">
        <title>Phytophthora genome sequences uncover evolutionary origins and mechanisms of pathogenesis.</title>
        <authorList>
            <person name="Tyler B.M."/>
            <person name="Tripathy S."/>
            <person name="Zhang X."/>
            <person name="Dehal P."/>
            <person name="Jiang R.H."/>
            <person name="Aerts A."/>
            <person name="Arredondo F.D."/>
            <person name="Baxter L."/>
            <person name="Bensasson D."/>
            <person name="Beynon J.L."/>
            <person name="Chapman J."/>
            <person name="Damasceno C.M."/>
            <person name="Dorrance A.E."/>
            <person name="Dou D."/>
            <person name="Dickerman A.W."/>
            <person name="Dubchak I.L."/>
            <person name="Garbelotto M."/>
            <person name="Gijzen M."/>
            <person name="Gordon S.G."/>
            <person name="Govers F."/>
            <person name="Grunwald N.J."/>
            <person name="Huang W."/>
            <person name="Ivors K.L."/>
            <person name="Jones R.W."/>
            <person name="Kamoun S."/>
            <person name="Krampis K."/>
            <person name="Lamour K.H."/>
            <person name="Lee M.K."/>
            <person name="McDonald W.H."/>
            <person name="Medina M."/>
            <person name="Meijer H.J."/>
            <person name="Nordberg E.K."/>
            <person name="Maclean D.J."/>
            <person name="Ospina-Giraldo M.D."/>
            <person name="Morris P.F."/>
            <person name="Phuntumart V."/>
            <person name="Putnam N.H."/>
            <person name="Rash S."/>
            <person name="Rose J.K."/>
            <person name="Sakihama Y."/>
            <person name="Salamov A.A."/>
            <person name="Savidor A."/>
            <person name="Scheuring C.F."/>
            <person name="Smith B.M."/>
            <person name="Sobral B.W."/>
            <person name="Terry A."/>
            <person name="Torto-Alalibo T.A."/>
            <person name="Win J."/>
            <person name="Xu Z."/>
            <person name="Zhang H."/>
            <person name="Grigoriev I.V."/>
            <person name="Rokhsar D.S."/>
            <person name="Boore J.L."/>
        </authorList>
    </citation>
    <scope>NUCLEOTIDE SEQUENCE [LARGE SCALE GENOMIC DNA]</scope>
    <source>
        <strain evidence="7 8">P6497</strain>
    </source>
</reference>
<feature type="compositionally biased region" description="Acidic residues" evidence="5">
    <location>
        <begin position="356"/>
        <end position="370"/>
    </location>
</feature>
<dbReference type="GeneID" id="20646752"/>
<comment type="similarity">
    <text evidence="2">Belongs to the histone-like Alba family.</text>
</comment>
<dbReference type="KEGG" id="psoj:PHYSODRAFT_334099"/>
<name>G4ZQN5_PHYSP</name>
<dbReference type="InterPro" id="IPR051958">
    <property type="entry name" value="Alba-like_NAB"/>
</dbReference>
<sequence>MDVAASNEFYMRIDSARDEVEDVEQQLQATRRDIATVMDAAEQLTVEACALALRHEELEKDEAALVESEAIAVQNKVLAEKKLMEVGGYECVMRILRKALQKAKLEIMDTEDETRELLHEELLLRAQITNMTESLVTTQQSVARLQQECAVAAASKREADDKLRQLSNFLNQALSPTNSSTAAMDKYRRVEKPRREEQAAQVEPNEIRITQQGKVRSYISYANGLFAEKSERQVTLKAMGNAISKAVTVAEILKHRVPSLHQVTRISSIDTVDVYEPLEEGLDRIETTRHIPGISIQLSLDELDRDDPGYQSPIPLDQVTASSPSYHDSREFRKTRGHSRRSGRNAGRGDVPAAAEAEEEEAAEDAEAEAEQTPGEEGATATTPTTRGKRGKGRGRGRSGSNGGRGKKSHGRTPAEDGEDQAEASSAVEQVDGDVPSTSSNRKNGRGRKGRKKAVGNGDEDKQEVQDGDSAEEPRGGISVVGADAVEVAAVEAVEKARMLPLRRMPSLPPSSG</sequence>
<dbReference type="SUPFAM" id="SSF82704">
    <property type="entry name" value="AlbA-like"/>
    <property type="match status" value="1"/>
</dbReference>
<dbReference type="PANTHER" id="PTHR13516:SF4">
    <property type="entry name" value="FI09323P"/>
    <property type="match status" value="1"/>
</dbReference>
<gene>
    <name evidence="7" type="ORF">PHYSODRAFT_334099</name>
</gene>
<evidence type="ECO:0000256" key="2">
    <source>
        <dbReference type="ARBA" id="ARBA00008018"/>
    </source>
</evidence>
<evidence type="ECO:0000256" key="5">
    <source>
        <dbReference type="SAM" id="MobiDB-lite"/>
    </source>
</evidence>